<reference evidence="1" key="1">
    <citation type="journal article" date="2014" name="Front. Microbiol.">
        <title>High frequency of phylogenetically diverse reductive dehalogenase-homologous genes in deep subseafloor sedimentary metagenomes.</title>
        <authorList>
            <person name="Kawai M."/>
            <person name="Futagami T."/>
            <person name="Toyoda A."/>
            <person name="Takaki Y."/>
            <person name="Nishi S."/>
            <person name="Hori S."/>
            <person name="Arai W."/>
            <person name="Tsubouchi T."/>
            <person name="Morono Y."/>
            <person name="Uchiyama I."/>
            <person name="Ito T."/>
            <person name="Fujiyama A."/>
            <person name="Inagaki F."/>
            <person name="Takami H."/>
        </authorList>
    </citation>
    <scope>NUCLEOTIDE SEQUENCE</scope>
    <source>
        <strain evidence="1">Expedition CK06-06</strain>
    </source>
</reference>
<protein>
    <submittedName>
        <fullName evidence="1">Uncharacterized protein</fullName>
    </submittedName>
</protein>
<evidence type="ECO:0000313" key="1">
    <source>
        <dbReference type="EMBL" id="GAJ18211.1"/>
    </source>
</evidence>
<name>X1VP55_9ZZZZ</name>
<dbReference type="EMBL" id="BARW01037799">
    <property type="protein sequence ID" value="GAJ18211.1"/>
    <property type="molecule type" value="Genomic_DNA"/>
</dbReference>
<dbReference type="AlphaFoldDB" id="X1VP55"/>
<organism evidence="1">
    <name type="scientific">marine sediment metagenome</name>
    <dbReference type="NCBI Taxonomy" id="412755"/>
    <lineage>
        <taxon>unclassified sequences</taxon>
        <taxon>metagenomes</taxon>
        <taxon>ecological metagenomes</taxon>
    </lineage>
</organism>
<proteinExistence type="predicted"/>
<gene>
    <name evidence="1" type="ORF">S12H4_58250</name>
</gene>
<feature type="non-terminal residue" evidence="1">
    <location>
        <position position="1"/>
    </location>
</feature>
<sequence length="49" mass="5598">PKYPDTKKVRCVHCGHRHLVDRKLGKVKCPKCGGETTYMPITFGREIGR</sequence>
<accession>X1VP55</accession>
<comment type="caution">
    <text evidence="1">The sequence shown here is derived from an EMBL/GenBank/DDBJ whole genome shotgun (WGS) entry which is preliminary data.</text>
</comment>